<dbReference type="OrthoDB" id="9815954at2"/>
<dbReference type="PANTHER" id="PTHR30069">
    <property type="entry name" value="TONB-DEPENDENT OUTER MEMBRANE RECEPTOR"/>
    <property type="match status" value="1"/>
</dbReference>
<comment type="subcellular location">
    <subcellularLocation>
        <location evidence="1 8">Cell outer membrane</location>
        <topology evidence="1 8">Multi-pass membrane protein</topology>
    </subcellularLocation>
</comment>
<proteinExistence type="inferred from homology"/>
<evidence type="ECO:0000313" key="12">
    <source>
        <dbReference type="EMBL" id="AKS43303.1"/>
    </source>
</evidence>
<gene>
    <name evidence="12" type="ORF">WM2015_2949</name>
</gene>
<feature type="chain" id="PRO_5043657702" evidence="11">
    <location>
        <begin position="22"/>
        <end position="731"/>
    </location>
</feature>
<dbReference type="Pfam" id="PF07715">
    <property type="entry name" value="Plug"/>
    <property type="match status" value="1"/>
</dbReference>
<evidence type="ECO:0000256" key="1">
    <source>
        <dbReference type="ARBA" id="ARBA00004571"/>
    </source>
</evidence>
<evidence type="ECO:0000256" key="6">
    <source>
        <dbReference type="ARBA" id="ARBA00023136"/>
    </source>
</evidence>
<evidence type="ECO:0000256" key="11">
    <source>
        <dbReference type="SAM" id="SignalP"/>
    </source>
</evidence>
<dbReference type="STRING" id="1579979.WM2015_2949"/>
<dbReference type="Proteomes" id="UP000066624">
    <property type="component" value="Chromosome"/>
</dbReference>
<sequence>MRHSSLFIAIHLALFSGPLLAQDSDEREGRHDTELETLVVRALPYERTALETAEPVDILAGEQLDDRRGMTLGETLANQPGVQSSYYGPGSGRPIIRGLGGARVRILEDGLSTGDASAPSDDHAVALDPMLVEQVEILRGPATLLYGSGASGGVINVIDNRIPRVLPGAPIEGSFELRGDTVADERSGVFRLDGAAGNFAWHVDGTWRDTDDYRIPGAAEAHEEHDHEDHEEDEEYGEEGTLPNSFVENRSGTIGLSWIGSRGFIGASYRQFESDYGIPAPHVHGDEAHEDHEEDEHEGEGEEGFATIDLEQQRFDLKGELSDPLPGFTLARLRLGTNDYVHREIEMEGEEDGHDEGEHEHVPTTFDVETIQARLELQNRPVAGFLGAIGLQADREDFVAIGEEAYIAPNRTDSLALFALQEREFGELTLSLGGRIERFEIEADLPGQDDHDHDEHDEEHHDHEGEAPDVDFDRDRRQFTNWSVSAGAIWQANEHWQTRLNLSRSQRAPLASELFANGVHLATFSYEIGDPNLGRETTLNWDLGLHRHSETFDLDINLFHKQVDDFIYLADTGEEFDGFMIRQAVQEDATFYGLEAQAAWQFHDTAMGDFDLRLAYDLVRGELDGGEDLPRISPQRLTSGLDWHRGPWRAGLEWQRVFRQSRVADFESPTPGYHLVNARLGYAFNLGMMPMEVYLSGHNLGDEEARVHTSYLRDFAPLPGRNLRFGLRGQF</sequence>
<keyword evidence="4 8" id="KW-0812">Transmembrane</keyword>
<evidence type="ECO:0000256" key="5">
    <source>
        <dbReference type="ARBA" id="ARBA00023077"/>
    </source>
</evidence>
<evidence type="ECO:0000256" key="9">
    <source>
        <dbReference type="RuleBase" id="RU003357"/>
    </source>
</evidence>
<name>A0A0K0Y034_9GAMM</name>
<dbReference type="PATRIC" id="fig|1579979.3.peg.3016"/>
<evidence type="ECO:0000256" key="2">
    <source>
        <dbReference type="ARBA" id="ARBA00022448"/>
    </source>
</evidence>
<evidence type="ECO:0000256" key="4">
    <source>
        <dbReference type="ARBA" id="ARBA00022692"/>
    </source>
</evidence>
<protein>
    <submittedName>
        <fullName evidence="12">Membrane protein</fullName>
    </submittedName>
</protein>
<comment type="similarity">
    <text evidence="8 9">Belongs to the TonB-dependent receptor family.</text>
</comment>
<keyword evidence="11" id="KW-0732">Signal</keyword>
<feature type="compositionally biased region" description="Acidic residues" evidence="10">
    <location>
        <begin position="229"/>
        <end position="238"/>
    </location>
</feature>
<dbReference type="EMBL" id="CP012154">
    <property type="protein sequence ID" value="AKS43303.1"/>
    <property type="molecule type" value="Genomic_DNA"/>
</dbReference>
<dbReference type="InterPro" id="IPR000531">
    <property type="entry name" value="Beta-barrel_TonB"/>
</dbReference>
<dbReference type="InterPro" id="IPR036942">
    <property type="entry name" value="Beta-barrel_TonB_sf"/>
</dbReference>
<feature type="compositionally biased region" description="Acidic residues" evidence="10">
    <location>
        <begin position="292"/>
        <end position="302"/>
    </location>
</feature>
<dbReference type="GO" id="GO:0015344">
    <property type="term" value="F:siderophore uptake transmembrane transporter activity"/>
    <property type="evidence" value="ECO:0007669"/>
    <property type="project" value="TreeGrafter"/>
</dbReference>
<evidence type="ECO:0000256" key="8">
    <source>
        <dbReference type="PROSITE-ProRule" id="PRU01360"/>
    </source>
</evidence>
<keyword evidence="2 8" id="KW-0813">Transport</keyword>
<dbReference type="CDD" id="cd01347">
    <property type="entry name" value="ligand_gated_channel"/>
    <property type="match status" value="1"/>
</dbReference>
<dbReference type="GO" id="GO:0009279">
    <property type="term" value="C:cell outer membrane"/>
    <property type="evidence" value="ECO:0007669"/>
    <property type="project" value="UniProtKB-SubCell"/>
</dbReference>
<keyword evidence="3 8" id="KW-1134">Transmembrane beta strand</keyword>
<reference evidence="12 13" key="1">
    <citation type="submission" date="2015-07" db="EMBL/GenBank/DDBJ databases">
        <authorList>
            <person name="Noorani M."/>
        </authorList>
    </citation>
    <scope>NUCLEOTIDE SEQUENCE [LARGE SCALE GENOMIC DNA]</scope>
    <source>
        <strain evidence="12 13">KCTC 42284</strain>
    </source>
</reference>
<evidence type="ECO:0000256" key="3">
    <source>
        <dbReference type="ARBA" id="ARBA00022452"/>
    </source>
</evidence>
<feature type="region of interest" description="Disordered" evidence="10">
    <location>
        <begin position="220"/>
        <end position="246"/>
    </location>
</feature>
<dbReference type="PANTHER" id="PTHR30069:SF40">
    <property type="entry name" value="TONB-DEPENDENT RECEPTOR NMB0964-RELATED"/>
    <property type="match status" value="1"/>
</dbReference>
<evidence type="ECO:0000256" key="7">
    <source>
        <dbReference type="ARBA" id="ARBA00023237"/>
    </source>
</evidence>
<feature type="compositionally biased region" description="Basic and acidic residues" evidence="10">
    <location>
        <begin position="448"/>
        <end position="472"/>
    </location>
</feature>
<dbReference type="AlphaFoldDB" id="A0A0K0Y034"/>
<keyword evidence="6 8" id="KW-0472">Membrane</keyword>
<accession>A0A0K0Y034</accession>
<dbReference type="InterPro" id="IPR012910">
    <property type="entry name" value="Plug_dom"/>
</dbReference>
<keyword evidence="7 8" id="KW-0998">Cell outer membrane</keyword>
<dbReference type="InterPro" id="IPR037066">
    <property type="entry name" value="Plug_dom_sf"/>
</dbReference>
<keyword evidence="5 9" id="KW-0798">TonB box</keyword>
<organism evidence="12 13">
    <name type="scientific">Wenzhouxiangella marina</name>
    <dbReference type="NCBI Taxonomy" id="1579979"/>
    <lineage>
        <taxon>Bacteria</taxon>
        <taxon>Pseudomonadati</taxon>
        <taxon>Pseudomonadota</taxon>
        <taxon>Gammaproteobacteria</taxon>
        <taxon>Chromatiales</taxon>
        <taxon>Wenzhouxiangellaceae</taxon>
        <taxon>Wenzhouxiangella</taxon>
    </lineage>
</organism>
<feature type="region of interest" description="Disordered" evidence="10">
    <location>
        <begin position="281"/>
        <end position="302"/>
    </location>
</feature>
<evidence type="ECO:0000313" key="13">
    <source>
        <dbReference type="Proteomes" id="UP000066624"/>
    </source>
</evidence>
<dbReference type="KEGG" id="wma:WM2015_2949"/>
<feature type="region of interest" description="Disordered" evidence="10">
    <location>
        <begin position="446"/>
        <end position="472"/>
    </location>
</feature>
<dbReference type="GO" id="GO:0044718">
    <property type="term" value="P:siderophore transmembrane transport"/>
    <property type="evidence" value="ECO:0007669"/>
    <property type="project" value="TreeGrafter"/>
</dbReference>
<dbReference type="PROSITE" id="PS52016">
    <property type="entry name" value="TONB_DEPENDENT_REC_3"/>
    <property type="match status" value="1"/>
</dbReference>
<dbReference type="SUPFAM" id="SSF56935">
    <property type="entry name" value="Porins"/>
    <property type="match status" value="1"/>
</dbReference>
<dbReference type="Pfam" id="PF00593">
    <property type="entry name" value="TonB_dep_Rec_b-barrel"/>
    <property type="match status" value="1"/>
</dbReference>
<dbReference type="Gene3D" id="2.170.130.10">
    <property type="entry name" value="TonB-dependent receptor, plug domain"/>
    <property type="match status" value="1"/>
</dbReference>
<feature type="signal peptide" evidence="11">
    <location>
        <begin position="1"/>
        <end position="21"/>
    </location>
</feature>
<evidence type="ECO:0000256" key="10">
    <source>
        <dbReference type="SAM" id="MobiDB-lite"/>
    </source>
</evidence>
<dbReference type="InterPro" id="IPR039426">
    <property type="entry name" value="TonB-dep_rcpt-like"/>
</dbReference>
<dbReference type="Gene3D" id="2.40.170.20">
    <property type="entry name" value="TonB-dependent receptor, beta-barrel domain"/>
    <property type="match status" value="1"/>
</dbReference>
<dbReference type="RefSeq" id="WP_049726799.1">
    <property type="nucleotide sequence ID" value="NZ_CP012154.1"/>
</dbReference>
<keyword evidence="13" id="KW-1185">Reference proteome</keyword>